<dbReference type="AlphaFoldDB" id="A0A428ZQS1"/>
<evidence type="ECO:0000313" key="1">
    <source>
        <dbReference type="EMBL" id="RSM90400.1"/>
    </source>
</evidence>
<organism evidence="1 2">
    <name type="scientific">Kibdelosporangium aridum</name>
    <dbReference type="NCBI Taxonomy" id="2030"/>
    <lineage>
        <taxon>Bacteria</taxon>
        <taxon>Bacillati</taxon>
        <taxon>Actinomycetota</taxon>
        <taxon>Actinomycetes</taxon>
        <taxon>Pseudonocardiales</taxon>
        <taxon>Pseudonocardiaceae</taxon>
        <taxon>Kibdelosporangium</taxon>
    </lineage>
</organism>
<dbReference type="Proteomes" id="UP000287547">
    <property type="component" value="Unassembled WGS sequence"/>
</dbReference>
<dbReference type="RefSeq" id="WP_051793750.1">
    <property type="nucleotide sequence ID" value="NZ_QHKI01000002.1"/>
</dbReference>
<reference evidence="1 2" key="1">
    <citation type="submission" date="2018-05" db="EMBL/GenBank/DDBJ databases">
        <title>Evolution of GPA BGCs.</title>
        <authorList>
            <person name="Waglechner N."/>
            <person name="Wright G.D."/>
        </authorList>
    </citation>
    <scope>NUCLEOTIDE SEQUENCE [LARGE SCALE GENOMIC DNA]</scope>
    <source>
        <strain evidence="1 2">A82846</strain>
    </source>
</reference>
<dbReference type="EMBL" id="QHKI01000002">
    <property type="protein sequence ID" value="RSM90400.1"/>
    <property type="molecule type" value="Genomic_DNA"/>
</dbReference>
<comment type="caution">
    <text evidence="1">The sequence shown here is derived from an EMBL/GenBank/DDBJ whole genome shotgun (WGS) entry which is preliminary data.</text>
</comment>
<accession>A0A428ZQS1</accession>
<dbReference type="OrthoDB" id="3211607at2"/>
<name>A0A428ZQS1_KIBAR</name>
<proteinExistence type="predicted"/>
<sequence>MIAAGPVEVDGTDNHSPSHRKLITVDAVARPAPVDAIIVPTARPVAYLRTAMALARDRGCVLVALCSKLAAANVAFREAKASGTEIIAVDVTAGLSTRMPRFDTSDVTASTAFERRTDTSMKRNLGLLLAQVAGWERIVFLDDDISVPRAADLNDAAGLLDYYTGAGLAIGGFPDNSVVCHAFRDAGGKQDTFIGGGALAIGQRSYSSFFPDIYNEDWFFLLEEKTLSPSASTGKVVQAAYDPYRDDRRARSEELGDSLAEGLFWLLDNGRELTDADESGYWVDFLGRRRQFIDEVIEMVRDAQHLGSADKSRMTAALKAAKGRNLKIQPDMCVDYLAAWRKDRERWQGYLSSMNATYHDRGVPRLLNFLGLRTFRTRQAI</sequence>
<protein>
    <submittedName>
        <fullName evidence="1">Uncharacterized protein</fullName>
    </submittedName>
</protein>
<evidence type="ECO:0000313" key="2">
    <source>
        <dbReference type="Proteomes" id="UP000287547"/>
    </source>
</evidence>
<gene>
    <name evidence="1" type="ORF">DMH04_02690</name>
</gene>